<proteinExistence type="predicted"/>
<evidence type="ECO:0008006" key="5">
    <source>
        <dbReference type="Google" id="ProtNLM"/>
    </source>
</evidence>
<dbReference type="EMBL" id="JABUMX010000001">
    <property type="protein sequence ID" value="NTS30738.1"/>
    <property type="molecule type" value="Genomic_DNA"/>
</dbReference>
<evidence type="ECO:0000256" key="1">
    <source>
        <dbReference type="SAM" id="MobiDB-lite"/>
    </source>
</evidence>
<feature type="region of interest" description="Disordered" evidence="1">
    <location>
        <begin position="184"/>
        <end position="205"/>
    </location>
</feature>
<feature type="transmembrane region" description="Helical" evidence="2">
    <location>
        <begin position="154"/>
        <end position="176"/>
    </location>
</feature>
<sequence length="354" mass="37889">MEAIEQAIRNALAKADARNPAIRQKIYESAWGAHERSLAANGALEESQRDDRREMLKAAITRIEDEVQATGATTPPPALEPVAEPREPMFVANPAPQHGADERIEPSIDMDPPEVEGPVLGSDEPSPDNYRPGKTRRKVRRDAERRKASGFSKALILLALLAVAIGLFWVVASGIIKPVPNMEASNTTSAPASSNSQEPMKEGQMSATGNWIEVFNPADMSQVALEGRATATIAGDQLEKFVRIQSPEDADTISFKVGQGVLDQLAGKTAVFDIIAKTDDGKSSQIAVSCDFGSLGDCGRKRFDVSDASKEYLVQVQFPQGNAPAEGGVITINSDVTQSGKSVNIIAIRAQVAN</sequence>
<keyword evidence="2" id="KW-1133">Transmembrane helix</keyword>
<feature type="region of interest" description="Disordered" evidence="1">
    <location>
        <begin position="89"/>
        <end position="145"/>
    </location>
</feature>
<evidence type="ECO:0000313" key="4">
    <source>
        <dbReference type="Proteomes" id="UP000550508"/>
    </source>
</evidence>
<organism evidence="3 4">
    <name type="scientific">Phyllobacterium pellucidum</name>
    <dbReference type="NCBI Taxonomy" id="2740464"/>
    <lineage>
        <taxon>Bacteria</taxon>
        <taxon>Pseudomonadati</taxon>
        <taxon>Pseudomonadota</taxon>
        <taxon>Alphaproteobacteria</taxon>
        <taxon>Hyphomicrobiales</taxon>
        <taxon>Phyllobacteriaceae</taxon>
        <taxon>Phyllobacterium</taxon>
    </lineage>
</organism>
<comment type="caution">
    <text evidence="3">The sequence shown here is derived from an EMBL/GenBank/DDBJ whole genome shotgun (WGS) entry which is preliminary data.</text>
</comment>
<evidence type="ECO:0000256" key="2">
    <source>
        <dbReference type="SAM" id="Phobius"/>
    </source>
</evidence>
<protein>
    <recommendedName>
        <fullName evidence="5">Biotin transporter BioY</fullName>
    </recommendedName>
</protein>
<reference evidence="3 4" key="1">
    <citation type="submission" date="2020-05" db="EMBL/GenBank/DDBJ databases">
        <authorList>
            <person name="Kim M.K."/>
        </authorList>
    </citation>
    <scope>NUCLEOTIDE SEQUENCE [LARGE SCALE GENOMIC DNA]</scope>
    <source>
        <strain evidence="3 4">BT25</strain>
    </source>
</reference>
<gene>
    <name evidence="3" type="ORF">HQ945_05685</name>
</gene>
<accession>A0A849VLI1</accession>
<feature type="compositionally biased region" description="Low complexity" evidence="1">
    <location>
        <begin position="184"/>
        <end position="196"/>
    </location>
</feature>
<evidence type="ECO:0000313" key="3">
    <source>
        <dbReference type="EMBL" id="NTS30738.1"/>
    </source>
</evidence>
<keyword evidence="2" id="KW-0472">Membrane</keyword>
<keyword evidence="4" id="KW-1185">Reference proteome</keyword>
<dbReference type="Proteomes" id="UP000550508">
    <property type="component" value="Unassembled WGS sequence"/>
</dbReference>
<keyword evidence="2" id="KW-0812">Transmembrane</keyword>
<dbReference type="AlphaFoldDB" id="A0A849VLI1"/>
<name>A0A849VLI1_9HYPH</name>
<dbReference type="RefSeq" id="WP_174207787.1">
    <property type="nucleotide sequence ID" value="NZ_JABUMX010000001.1"/>
</dbReference>